<evidence type="ECO:0000313" key="8">
    <source>
        <dbReference type="Proteomes" id="UP000019114"/>
    </source>
</evidence>
<dbReference type="PANTHER" id="PTHR46915:SF2">
    <property type="entry name" value="UBIQUITIN-LIKE PROTEASE 4"/>
    <property type="match status" value="1"/>
</dbReference>
<dbReference type="Gene3D" id="1.10.418.20">
    <property type="match status" value="2"/>
</dbReference>
<feature type="region of interest" description="Disordered" evidence="5">
    <location>
        <begin position="586"/>
        <end position="607"/>
    </location>
</feature>
<accession>W4III3</accession>
<comment type="similarity">
    <text evidence="1">Belongs to the peptidase C48 family.</text>
</comment>
<dbReference type="EMBL" id="KI926043">
    <property type="protein sequence ID" value="ETW43523.1"/>
    <property type="molecule type" value="Genomic_DNA"/>
</dbReference>
<sequence length="1446" mass="171988">MKSSNNKECRFKDIHNKKSSKYLDKKNIKQDQGANNLCEILSSDDNNEECNNKINDNFIIVELISYLCGNSKIISFYPSTNIKNSDQNKYLYHFYKKKKVKLYLCLNKKNDEIFIYQVQCKYTKKKKKKNDSDADDNNINNNKTKSKDNHCINNNVGHSLDIAVNNNERNVKIKMENNLERNIENYMEDHIKKKINKHENEHIYHSYNYPQSITIDEYLSSSSSKDIKTNHNIEKKQGNIEDNYHNYNYKKKIFIKKLFDSINCSYDLSNIEYTKLQTTDDKTLNSLKLILQQKINKTQNTIKTEQQTYEQKSDINHDSNSGHQQINNFIVNTNNTDTQYSLKNNFNKNYLTCSENNKDKNICKDEEKKFSNDNKTDDNEMKTLFLYFNEPSNIYMNQFSHIDQSKEQNNVKQISGFLKDIRHHYIQKELTKIGKSYKYKSIIHKMKKDDFFVNFLEHYESDISICSNDLQFSDSEVITNDREICKKEEKKKKKMNLLTRNNLKIKWILLNLNLKNDDEALIKKYVICKKEKIQKFKKSNYLSNEIYNSFYNNKKENEKHVIKNKDSITNECVTYAEDKNISFDKSYINNTSSNKSSSDKSYSNESCSYQSFTDDDQPYISNSHDKEKNQECYNKMKISHHNNIQNDELQANDKSLIFNLALSDNSKDKEEIQKETNKNIMHDKRNMKKTNQQDNNQMDSSTNNLACCQIDNNTNKNSTFIYNGQMYISKDINQEVYNEEVNINMNRKNNNINNIYDRGNNTNEEKAYPPISDASSCYSYIEGKNDDHVNAEKEIYISDTLDMKNARKRKIYNVQNYSDAQNEDKKMIKKYMHNPQPYNKQSDSISIRNTESINEENISIKGSDPGKVTNYVINKQSLNIDYVVTNKKISNNNNNNNNNKINLGNNSIYNNPCNEYSKNLKHHSNEKFTSKDKSNDKDLITNHHQINQSSNKEYNPNKSTIHKNHNTNVIYNINSSATRYFLNHKVNTLYDIVKVIYYNYRNFKYTEKLKFYITTFLNFSKIEKAKLEFMEKEKQLDTEILKHYINQKISNKQNVWNLNNYIIDNDNIFRLNKSKYIDDSIIDFFNNYISSFILNINKNLNDTYIFNTFFYKKLELYDDVLKAYLNTTGWIKKLNKKIYEYTYVFIPVNIENTHWSLVLIYFPFNDDENKKRDSLHSLSCSNITKQTINENRMHSRNNEEKEKQEKKQEKKQDMNHFHNKINSLNNNFIQNKMKELKEEKSNKQNKVAYMIYLDSLFPSVKGNKILEKIKIYIEHIYNSDHMNINNKIEMKHNKMDNDIPKIVFKFIYPKVLPKQNNSYDCGIYIIQFILHLCLNKHLVERDLINPYKDKLNNNELYHNKSIFTTSNKYSQHNHSNNYVYSRLRSNRPAPWFGQRDINIKRKQMKKMLLYMKDVINWKSPNHIEVLNLLFLMNGDNQIKKDKYIDT</sequence>
<dbReference type="InterPro" id="IPR038765">
    <property type="entry name" value="Papain-like_cys_pep_sf"/>
</dbReference>
<feature type="region of interest" description="Disordered" evidence="5">
    <location>
        <begin position="127"/>
        <end position="150"/>
    </location>
</feature>
<evidence type="ECO:0000256" key="2">
    <source>
        <dbReference type="ARBA" id="ARBA00022670"/>
    </source>
</evidence>
<feature type="domain" description="Ubiquitin-like protease family profile" evidence="6">
    <location>
        <begin position="1061"/>
        <end position="1332"/>
    </location>
</feature>
<evidence type="ECO:0000256" key="4">
    <source>
        <dbReference type="ARBA" id="ARBA00022807"/>
    </source>
</evidence>
<evidence type="ECO:0000256" key="3">
    <source>
        <dbReference type="ARBA" id="ARBA00022801"/>
    </source>
</evidence>
<dbReference type="PROSITE" id="PS50600">
    <property type="entry name" value="ULP_PROTEASE"/>
    <property type="match status" value="1"/>
</dbReference>
<evidence type="ECO:0000313" key="7">
    <source>
        <dbReference type="EMBL" id="ETW43523.1"/>
    </source>
</evidence>
<reference evidence="7 8" key="2">
    <citation type="submission" date="2013-02" db="EMBL/GenBank/DDBJ databases">
        <title>The Genome Sequence of Plasmodium falciparum NF135/5.C10.</title>
        <authorList>
            <consortium name="The Broad Institute Genome Sequencing Platform"/>
            <consortium name="The Broad Institute Genome Sequencing Center for Infectious Disease"/>
            <person name="Neafsey D."/>
            <person name="Cheeseman I."/>
            <person name="Volkman S."/>
            <person name="Adams J."/>
            <person name="Walker B."/>
            <person name="Young S.K."/>
            <person name="Zeng Q."/>
            <person name="Gargeya S."/>
            <person name="Fitzgerald M."/>
            <person name="Haas B."/>
            <person name="Abouelleil A."/>
            <person name="Alvarado L."/>
            <person name="Arachchi H.M."/>
            <person name="Berlin A.M."/>
            <person name="Chapman S.B."/>
            <person name="Dewar J."/>
            <person name="Goldberg J."/>
            <person name="Griggs A."/>
            <person name="Gujja S."/>
            <person name="Hansen M."/>
            <person name="Howarth C."/>
            <person name="Imamovic A."/>
            <person name="Larimer J."/>
            <person name="McCowan C."/>
            <person name="Murphy C."/>
            <person name="Neiman D."/>
            <person name="Pearson M."/>
            <person name="Priest M."/>
            <person name="Roberts A."/>
            <person name="Saif S."/>
            <person name="Shea T."/>
            <person name="Sisk P."/>
            <person name="Sykes S."/>
            <person name="Wortman J."/>
            <person name="Nusbaum C."/>
            <person name="Birren B."/>
        </authorList>
    </citation>
    <scope>NUCLEOTIDE SEQUENCE [LARGE SCALE GENOMIC DNA]</scope>
    <source>
        <strain evidence="7 8">NF135/5.C10</strain>
    </source>
</reference>
<protein>
    <recommendedName>
        <fullName evidence="6">Ubiquitin-like protease family profile domain-containing protein</fullName>
    </recommendedName>
</protein>
<keyword evidence="3" id="KW-0378">Hydrolase</keyword>
<dbReference type="InterPro" id="IPR003653">
    <property type="entry name" value="Peptidase_C48_C"/>
</dbReference>
<keyword evidence="2" id="KW-0645">Protease</keyword>
<keyword evidence="4" id="KW-0788">Thiol protease</keyword>
<dbReference type="OrthoDB" id="442460at2759"/>
<dbReference type="Proteomes" id="UP000019114">
    <property type="component" value="Unassembled WGS sequence"/>
</dbReference>
<dbReference type="SUPFAM" id="SSF54001">
    <property type="entry name" value="Cysteine proteinases"/>
    <property type="match status" value="1"/>
</dbReference>
<evidence type="ECO:0000256" key="5">
    <source>
        <dbReference type="SAM" id="MobiDB-lite"/>
    </source>
</evidence>
<evidence type="ECO:0000259" key="6">
    <source>
        <dbReference type="PROSITE" id="PS50600"/>
    </source>
</evidence>
<name>W4III3_PLAFA</name>
<organism evidence="7 8">
    <name type="scientific">Plasmodium falciparum NF135/5.C10</name>
    <dbReference type="NCBI Taxonomy" id="1036726"/>
    <lineage>
        <taxon>Eukaryota</taxon>
        <taxon>Sar</taxon>
        <taxon>Alveolata</taxon>
        <taxon>Apicomplexa</taxon>
        <taxon>Aconoidasida</taxon>
        <taxon>Haemosporida</taxon>
        <taxon>Plasmodiidae</taxon>
        <taxon>Plasmodium</taxon>
        <taxon>Plasmodium (Laverania)</taxon>
    </lineage>
</organism>
<reference evidence="7 8" key="1">
    <citation type="submission" date="2013-02" db="EMBL/GenBank/DDBJ databases">
        <title>The Genome Annotation of Plasmodium falciparum NF135/5.C10.</title>
        <authorList>
            <consortium name="The Broad Institute Genome Sequencing Platform"/>
            <consortium name="The Broad Institute Genome Sequencing Center for Infectious Disease"/>
            <person name="Neafsey D."/>
            <person name="Hoffman S."/>
            <person name="Volkman S."/>
            <person name="Rosenthal P."/>
            <person name="Walker B."/>
            <person name="Young S.K."/>
            <person name="Zeng Q."/>
            <person name="Gargeya S."/>
            <person name="Fitzgerald M."/>
            <person name="Haas B."/>
            <person name="Abouelleil A."/>
            <person name="Allen A.W."/>
            <person name="Alvarado L."/>
            <person name="Arachchi H.M."/>
            <person name="Berlin A.M."/>
            <person name="Chapman S.B."/>
            <person name="Gainer-Dewar J."/>
            <person name="Goldberg J."/>
            <person name="Griggs A."/>
            <person name="Gujja S."/>
            <person name="Hansen M."/>
            <person name="Howarth C."/>
            <person name="Imamovic A."/>
            <person name="Ireland A."/>
            <person name="Larimer J."/>
            <person name="McCowan C."/>
            <person name="Murphy C."/>
            <person name="Pearson M."/>
            <person name="Poon T.W."/>
            <person name="Priest M."/>
            <person name="Roberts A."/>
            <person name="Saif S."/>
            <person name="Shea T."/>
            <person name="Sisk P."/>
            <person name="Sykes S."/>
            <person name="Wortman J."/>
            <person name="Nusbaum C."/>
            <person name="Birren B."/>
        </authorList>
    </citation>
    <scope>NUCLEOTIDE SEQUENCE [LARGE SCALE GENOMIC DNA]</scope>
    <source>
        <strain evidence="7 8">NF135/5.C10</strain>
    </source>
</reference>
<evidence type="ECO:0000256" key="1">
    <source>
        <dbReference type="ARBA" id="ARBA00005234"/>
    </source>
</evidence>
<dbReference type="Gene3D" id="3.30.310.130">
    <property type="entry name" value="Ubiquitin-related"/>
    <property type="match status" value="2"/>
</dbReference>
<dbReference type="GO" id="GO:0006508">
    <property type="term" value="P:proteolysis"/>
    <property type="evidence" value="ECO:0007669"/>
    <property type="project" value="UniProtKB-KW"/>
</dbReference>
<feature type="compositionally biased region" description="Basic and acidic residues" evidence="5">
    <location>
        <begin position="1191"/>
        <end position="1214"/>
    </location>
</feature>
<dbReference type="GO" id="GO:0016926">
    <property type="term" value="P:protein desumoylation"/>
    <property type="evidence" value="ECO:0007669"/>
    <property type="project" value="UniProtKB-ARBA"/>
</dbReference>
<feature type="region of interest" description="Disordered" evidence="5">
    <location>
        <begin position="1187"/>
        <end position="1214"/>
    </location>
</feature>
<dbReference type="GO" id="GO:0008234">
    <property type="term" value="F:cysteine-type peptidase activity"/>
    <property type="evidence" value="ECO:0007669"/>
    <property type="project" value="UniProtKB-KW"/>
</dbReference>
<dbReference type="PANTHER" id="PTHR46915">
    <property type="entry name" value="UBIQUITIN-LIKE PROTEASE 4-RELATED"/>
    <property type="match status" value="1"/>
</dbReference>
<proteinExistence type="inferred from homology"/>
<gene>
    <name evidence="7" type="ORF">PFNF135_02060</name>
</gene>